<feature type="transmembrane region" description="Helical" evidence="1">
    <location>
        <begin position="429"/>
        <end position="456"/>
    </location>
</feature>
<evidence type="ECO:0000313" key="2">
    <source>
        <dbReference type="EMBL" id="SDU95188.1"/>
    </source>
</evidence>
<protein>
    <recommendedName>
        <fullName evidence="4">ABC-2 type transport system permease protein</fullName>
    </recommendedName>
</protein>
<name>A0A1H2MQC0_9ACTN</name>
<feature type="transmembrane region" description="Helical" evidence="1">
    <location>
        <begin position="328"/>
        <end position="349"/>
    </location>
</feature>
<dbReference type="InterPro" id="IPR021205">
    <property type="entry name" value="Lanti_perm_SpaE/MutE/EpiE-like"/>
</dbReference>
<feature type="transmembrane region" description="Helical" evidence="1">
    <location>
        <begin position="285"/>
        <end position="308"/>
    </location>
</feature>
<keyword evidence="1" id="KW-0812">Transmembrane</keyword>
<keyword evidence="1" id="KW-0472">Membrane</keyword>
<proteinExistence type="predicted"/>
<dbReference type="Proteomes" id="UP000198825">
    <property type="component" value="Chromosome I"/>
</dbReference>
<feature type="transmembrane region" description="Helical" evidence="1">
    <location>
        <begin position="62"/>
        <end position="84"/>
    </location>
</feature>
<feature type="transmembrane region" description="Helical" evidence="1">
    <location>
        <begin position="105"/>
        <end position="131"/>
    </location>
</feature>
<feature type="transmembrane region" description="Helical" evidence="1">
    <location>
        <begin position="143"/>
        <end position="164"/>
    </location>
</feature>
<feature type="transmembrane region" description="Helical" evidence="1">
    <location>
        <begin position="171"/>
        <end position="191"/>
    </location>
</feature>
<keyword evidence="3" id="KW-1185">Reference proteome</keyword>
<dbReference type="EMBL" id="LT629799">
    <property type="protein sequence ID" value="SDU95188.1"/>
    <property type="molecule type" value="Genomic_DNA"/>
</dbReference>
<sequence length="502" mass="51713">MSTTTRPRSPLVGVPAAVGAERRRWPGSAAARLPLLGLVAAGLQGLLYLAGSTRHGWAALTAWQILWVSFLGPVGIGLLAGLLGRRETTARGGGAWWRPVTGRRAHLAGFVVLAGYALVMQLAVLLAAVPFGWVGDLSFPGPVGHLLLVAAALWVSTLALLAVAHQVALRAGLLAATGFGLVWALAGTFTAETSGWWWQPWAWTVRAMLPLTGTHANGVPLEPGSPLVGASIWPALLATALLAAGVTAIGSRPWRRARLLRRSAAGHAAHATAARPVRLPRRWRVTGPVAALVVGLRGTSIAPLLLVAAGTVPLGLWLWADPTTTTQLVALLLMPVGTTLLPVLTWQAVAPAWRALGARPLPPAALSARLALVNAGAVVVFGAWCGLLLGAAGLGWSDAAELTALLAVTGTALTWWHLWLAVRWHIAVALAAGAVGTLLALVVGGTGLATQLWIVVPWAWAETGTASPARLVVCLGLSVGASALLFLACRPAGIRAAAATAP</sequence>
<dbReference type="AlphaFoldDB" id="A0A1H2MQC0"/>
<dbReference type="CDD" id="cd21807">
    <property type="entry name" value="ABC-2_lan_permease_MutE_EpiE-like"/>
    <property type="match status" value="1"/>
</dbReference>
<dbReference type="STRING" id="546874.SAMN04488544_2479"/>
<feature type="transmembrane region" description="Helical" evidence="1">
    <location>
        <begin position="468"/>
        <end position="488"/>
    </location>
</feature>
<evidence type="ECO:0000313" key="3">
    <source>
        <dbReference type="Proteomes" id="UP000198825"/>
    </source>
</evidence>
<evidence type="ECO:0000256" key="1">
    <source>
        <dbReference type="SAM" id="Phobius"/>
    </source>
</evidence>
<accession>A0A1H2MQC0</accession>
<gene>
    <name evidence="2" type="ORF">SAMN04488544_2479</name>
</gene>
<keyword evidence="1" id="KW-1133">Transmembrane helix</keyword>
<feature type="transmembrane region" description="Helical" evidence="1">
    <location>
        <begin position="370"/>
        <end position="396"/>
    </location>
</feature>
<evidence type="ECO:0008006" key="4">
    <source>
        <dbReference type="Google" id="ProtNLM"/>
    </source>
</evidence>
<feature type="transmembrane region" description="Helical" evidence="1">
    <location>
        <begin position="29"/>
        <end position="50"/>
    </location>
</feature>
<organism evidence="2 3">
    <name type="scientific">Microlunatus sagamiharensis</name>
    <dbReference type="NCBI Taxonomy" id="546874"/>
    <lineage>
        <taxon>Bacteria</taxon>
        <taxon>Bacillati</taxon>
        <taxon>Actinomycetota</taxon>
        <taxon>Actinomycetes</taxon>
        <taxon>Propionibacteriales</taxon>
        <taxon>Propionibacteriaceae</taxon>
        <taxon>Microlunatus</taxon>
    </lineage>
</organism>
<feature type="transmembrane region" description="Helical" evidence="1">
    <location>
        <begin position="232"/>
        <end position="251"/>
    </location>
</feature>
<reference evidence="3" key="1">
    <citation type="submission" date="2016-10" db="EMBL/GenBank/DDBJ databases">
        <authorList>
            <person name="Varghese N."/>
            <person name="Submissions S."/>
        </authorList>
    </citation>
    <scope>NUCLEOTIDE SEQUENCE [LARGE SCALE GENOMIC DNA]</scope>
    <source>
        <strain evidence="3">DSM 21743</strain>
    </source>
</reference>
<feature type="transmembrane region" description="Helical" evidence="1">
    <location>
        <begin position="402"/>
        <end position="422"/>
    </location>
</feature>